<dbReference type="Pfam" id="PF02518">
    <property type="entry name" value="HATPase_c"/>
    <property type="match status" value="1"/>
</dbReference>
<organism evidence="7 8">
    <name type="scientific">Desulfosarcina alkanivorans</name>
    <dbReference type="NCBI Taxonomy" id="571177"/>
    <lineage>
        <taxon>Bacteria</taxon>
        <taxon>Pseudomonadati</taxon>
        <taxon>Thermodesulfobacteriota</taxon>
        <taxon>Desulfobacteria</taxon>
        <taxon>Desulfobacterales</taxon>
        <taxon>Desulfosarcinaceae</taxon>
        <taxon>Desulfosarcina</taxon>
    </lineage>
</organism>
<evidence type="ECO:0000313" key="8">
    <source>
        <dbReference type="Proteomes" id="UP000427906"/>
    </source>
</evidence>
<evidence type="ECO:0000313" key="7">
    <source>
        <dbReference type="EMBL" id="BBO68020.1"/>
    </source>
</evidence>
<accession>A0A5K7YIT7</accession>
<dbReference type="InterPro" id="IPR005467">
    <property type="entry name" value="His_kinase_dom"/>
</dbReference>
<feature type="domain" description="Histidine kinase" evidence="5">
    <location>
        <begin position="6"/>
        <end position="224"/>
    </location>
</feature>
<dbReference type="PRINTS" id="PR00344">
    <property type="entry name" value="BCTRLSENSOR"/>
</dbReference>
<dbReference type="GO" id="GO:0000155">
    <property type="term" value="F:phosphorelay sensor kinase activity"/>
    <property type="evidence" value="ECO:0007669"/>
    <property type="project" value="InterPro"/>
</dbReference>
<dbReference type="SMART" id="SM00448">
    <property type="entry name" value="REC"/>
    <property type="match status" value="1"/>
</dbReference>
<keyword evidence="8" id="KW-1185">Reference proteome</keyword>
<dbReference type="SMART" id="SM00387">
    <property type="entry name" value="HATPase_c"/>
    <property type="match status" value="1"/>
</dbReference>
<dbReference type="AlphaFoldDB" id="A0A5K7YIT7"/>
<dbReference type="CDD" id="cd00082">
    <property type="entry name" value="HisKA"/>
    <property type="match status" value="1"/>
</dbReference>
<evidence type="ECO:0000259" key="6">
    <source>
        <dbReference type="PROSITE" id="PS50110"/>
    </source>
</evidence>
<dbReference type="RefSeq" id="WP_231716430.1">
    <property type="nucleotide sequence ID" value="NZ_AP021874.1"/>
</dbReference>
<dbReference type="InterPro" id="IPR004358">
    <property type="entry name" value="Sig_transdc_His_kin-like_C"/>
</dbReference>
<dbReference type="PANTHER" id="PTHR43065">
    <property type="entry name" value="SENSOR HISTIDINE KINASE"/>
    <property type="match status" value="1"/>
</dbReference>
<reference evidence="7 8" key="1">
    <citation type="submission" date="2019-11" db="EMBL/GenBank/DDBJ databases">
        <title>Comparative genomics of hydrocarbon-degrading Desulfosarcina strains.</title>
        <authorList>
            <person name="Watanabe M."/>
            <person name="Kojima H."/>
            <person name="Fukui M."/>
        </authorList>
    </citation>
    <scope>NUCLEOTIDE SEQUENCE [LARGE SCALE GENOMIC DNA]</scope>
    <source>
        <strain evidence="7 8">PL12</strain>
    </source>
</reference>
<feature type="domain" description="Response regulatory" evidence="6">
    <location>
        <begin position="246"/>
        <end position="362"/>
    </location>
</feature>
<gene>
    <name evidence="7" type="ORF">DSCA_19500</name>
</gene>
<dbReference type="SUPFAM" id="SSF52172">
    <property type="entry name" value="CheY-like"/>
    <property type="match status" value="1"/>
</dbReference>
<dbReference type="SUPFAM" id="SSF55874">
    <property type="entry name" value="ATPase domain of HSP90 chaperone/DNA topoisomerase II/histidine kinase"/>
    <property type="match status" value="1"/>
</dbReference>
<evidence type="ECO:0000256" key="2">
    <source>
        <dbReference type="ARBA" id="ARBA00012438"/>
    </source>
</evidence>
<dbReference type="InterPro" id="IPR003661">
    <property type="entry name" value="HisK_dim/P_dom"/>
</dbReference>
<dbReference type="InterPro" id="IPR001789">
    <property type="entry name" value="Sig_transdc_resp-reg_receiver"/>
</dbReference>
<keyword evidence="3 4" id="KW-0597">Phosphoprotein</keyword>
<evidence type="ECO:0000256" key="3">
    <source>
        <dbReference type="ARBA" id="ARBA00022553"/>
    </source>
</evidence>
<dbReference type="Pfam" id="PF00072">
    <property type="entry name" value="Response_reg"/>
    <property type="match status" value="1"/>
</dbReference>
<proteinExistence type="predicted"/>
<dbReference type="InterPro" id="IPR036890">
    <property type="entry name" value="HATPase_C_sf"/>
</dbReference>
<sequence length="367" mass="40745">MKIAYFRNMLGVILGRAELAMHGMDQDHAFYETLEEIQNAAKRSADITRQLLAFARKQTIAPRKIDLNAIIEEMFSMMQRLIGENINMSWVPGENLWPVKIDPAQVHQVLANLCVNARDAIDGVGRVAIETKNIILDDTYCAMNEGFRPGEYAQLSISDDGCGMDRKTQSRIFEPFFTTKQLGKGTGLGLSTIYGIVKQNGGFINVYSEPGRGTTFRIYLARYLGPEEEKGGEQDIHMPISDGQETILVVEDEVSLLDVVSSVLINKGYAVLSASSPKDAIRLCDEHAGKIDMLITDLIMPEMNGRELSDELLSRWPGIKVLYLSGYTTNIISNHGILKEGVNFIQKPFSLNALLVAVRKALNEVAI</sequence>
<dbReference type="EMBL" id="AP021874">
    <property type="protein sequence ID" value="BBO68020.1"/>
    <property type="molecule type" value="Genomic_DNA"/>
</dbReference>
<dbReference type="Gene3D" id="3.40.50.2300">
    <property type="match status" value="1"/>
</dbReference>
<dbReference type="KEGG" id="dalk:DSCA_19500"/>
<dbReference type="InterPro" id="IPR011006">
    <property type="entry name" value="CheY-like_superfamily"/>
</dbReference>
<dbReference type="Gene3D" id="1.10.287.130">
    <property type="match status" value="1"/>
</dbReference>
<feature type="modified residue" description="4-aspartylphosphate" evidence="4">
    <location>
        <position position="297"/>
    </location>
</feature>
<dbReference type="EC" id="2.7.13.3" evidence="2"/>
<dbReference type="PROSITE" id="PS50109">
    <property type="entry name" value="HIS_KIN"/>
    <property type="match status" value="1"/>
</dbReference>
<dbReference type="Gene3D" id="3.30.565.10">
    <property type="entry name" value="Histidine kinase-like ATPase, C-terminal domain"/>
    <property type="match status" value="1"/>
</dbReference>
<name>A0A5K7YIT7_9BACT</name>
<dbReference type="Proteomes" id="UP000427906">
    <property type="component" value="Chromosome"/>
</dbReference>
<dbReference type="PROSITE" id="PS50110">
    <property type="entry name" value="RESPONSE_REGULATORY"/>
    <property type="match status" value="1"/>
</dbReference>
<evidence type="ECO:0000259" key="5">
    <source>
        <dbReference type="PROSITE" id="PS50109"/>
    </source>
</evidence>
<comment type="catalytic activity">
    <reaction evidence="1">
        <text>ATP + protein L-histidine = ADP + protein N-phospho-L-histidine.</text>
        <dbReference type="EC" id="2.7.13.3"/>
    </reaction>
</comment>
<dbReference type="PANTHER" id="PTHR43065:SF42">
    <property type="entry name" value="TWO-COMPONENT SENSOR PPRA"/>
    <property type="match status" value="1"/>
</dbReference>
<dbReference type="InterPro" id="IPR003594">
    <property type="entry name" value="HATPase_dom"/>
</dbReference>
<protein>
    <recommendedName>
        <fullName evidence="2">histidine kinase</fullName>
        <ecNumber evidence="2">2.7.13.3</ecNumber>
    </recommendedName>
</protein>
<evidence type="ECO:0000256" key="4">
    <source>
        <dbReference type="PROSITE-ProRule" id="PRU00169"/>
    </source>
</evidence>
<evidence type="ECO:0000256" key="1">
    <source>
        <dbReference type="ARBA" id="ARBA00000085"/>
    </source>
</evidence>